<proteinExistence type="predicted"/>
<dbReference type="GO" id="GO:0030414">
    <property type="term" value="F:peptidase inhibitor activity"/>
    <property type="evidence" value="ECO:0007669"/>
    <property type="project" value="UniProtKB-KW"/>
</dbReference>
<dbReference type="FunFam" id="2.10.25.10:FF:000674">
    <property type="entry name" value="Mucin-2"/>
    <property type="match status" value="1"/>
</dbReference>
<evidence type="ECO:0000313" key="6">
    <source>
        <dbReference type="Proteomes" id="UP001153709"/>
    </source>
</evidence>
<protein>
    <recommendedName>
        <fullName evidence="4">TIL domain-containing protein</fullName>
    </recommendedName>
</protein>
<dbReference type="Gene3D" id="2.10.25.10">
    <property type="entry name" value="Laminin"/>
    <property type="match status" value="1"/>
</dbReference>
<evidence type="ECO:0000256" key="1">
    <source>
        <dbReference type="ARBA" id="ARBA00022690"/>
    </source>
</evidence>
<evidence type="ECO:0000313" key="5">
    <source>
        <dbReference type="EMBL" id="CAG9833492.1"/>
    </source>
</evidence>
<dbReference type="CDD" id="cd19941">
    <property type="entry name" value="TIL"/>
    <property type="match status" value="1"/>
</dbReference>
<dbReference type="SUPFAM" id="SSF57567">
    <property type="entry name" value="Serine protease inhibitors"/>
    <property type="match status" value="1"/>
</dbReference>
<keyword evidence="3" id="KW-0732">Signal</keyword>
<dbReference type="EMBL" id="OU898279">
    <property type="protein sequence ID" value="CAG9833492.1"/>
    <property type="molecule type" value="Genomic_DNA"/>
</dbReference>
<sequence>MKQVAVIFVLFVFLHCVWTRNTPPPGSTFPPGGIDWQNCTKPNEYYNCGSPCQRECKTLNQPCLIASFRCVDACYCIKDYARDDNQNCIPEKDCNK</sequence>
<accession>A0A9N9T1E8</accession>
<keyword evidence="2" id="KW-1015">Disulfide bond</keyword>
<keyword evidence="1" id="KW-0646">Protease inhibitor</keyword>
<keyword evidence="6" id="KW-1185">Reference proteome</keyword>
<feature type="signal peptide" evidence="3">
    <location>
        <begin position="1"/>
        <end position="19"/>
    </location>
</feature>
<feature type="domain" description="TIL" evidence="4">
    <location>
        <begin position="39"/>
        <end position="94"/>
    </location>
</feature>
<gene>
    <name evidence="5" type="ORF">DIABBA_LOCUS6894</name>
</gene>
<evidence type="ECO:0000259" key="4">
    <source>
        <dbReference type="Pfam" id="PF01826"/>
    </source>
</evidence>
<dbReference type="Proteomes" id="UP001153709">
    <property type="component" value="Chromosome 4"/>
</dbReference>
<dbReference type="OrthoDB" id="6236007at2759"/>
<dbReference type="InterPro" id="IPR002919">
    <property type="entry name" value="TIL_dom"/>
</dbReference>
<reference evidence="5" key="1">
    <citation type="submission" date="2022-01" db="EMBL/GenBank/DDBJ databases">
        <authorList>
            <person name="King R."/>
        </authorList>
    </citation>
    <scope>NUCLEOTIDE SEQUENCE</scope>
</reference>
<dbReference type="Pfam" id="PF01826">
    <property type="entry name" value="TIL"/>
    <property type="match status" value="1"/>
</dbReference>
<organism evidence="5 6">
    <name type="scientific">Diabrotica balteata</name>
    <name type="common">Banded cucumber beetle</name>
    <dbReference type="NCBI Taxonomy" id="107213"/>
    <lineage>
        <taxon>Eukaryota</taxon>
        <taxon>Metazoa</taxon>
        <taxon>Ecdysozoa</taxon>
        <taxon>Arthropoda</taxon>
        <taxon>Hexapoda</taxon>
        <taxon>Insecta</taxon>
        <taxon>Pterygota</taxon>
        <taxon>Neoptera</taxon>
        <taxon>Endopterygota</taxon>
        <taxon>Coleoptera</taxon>
        <taxon>Polyphaga</taxon>
        <taxon>Cucujiformia</taxon>
        <taxon>Chrysomeloidea</taxon>
        <taxon>Chrysomelidae</taxon>
        <taxon>Galerucinae</taxon>
        <taxon>Diabroticina</taxon>
        <taxon>Diabroticites</taxon>
        <taxon>Diabrotica</taxon>
    </lineage>
</organism>
<feature type="chain" id="PRO_5040340935" description="TIL domain-containing protein" evidence="3">
    <location>
        <begin position="20"/>
        <end position="96"/>
    </location>
</feature>
<name>A0A9N9T1E8_DIABA</name>
<evidence type="ECO:0000256" key="3">
    <source>
        <dbReference type="SAM" id="SignalP"/>
    </source>
</evidence>
<evidence type="ECO:0000256" key="2">
    <source>
        <dbReference type="ARBA" id="ARBA00023157"/>
    </source>
</evidence>
<dbReference type="AlphaFoldDB" id="A0A9N9T1E8"/>
<dbReference type="InterPro" id="IPR036084">
    <property type="entry name" value="Ser_inhib-like_sf"/>
</dbReference>